<evidence type="ECO:0000256" key="3">
    <source>
        <dbReference type="SAM" id="Phobius"/>
    </source>
</evidence>
<feature type="transmembrane region" description="Helical" evidence="3">
    <location>
        <begin position="1899"/>
        <end position="1924"/>
    </location>
</feature>
<evidence type="ECO:0000256" key="2">
    <source>
        <dbReference type="SAM" id="MobiDB-lite"/>
    </source>
</evidence>
<keyword evidence="6" id="KW-1185">Reference proteome</keyword>
<feature type="compositionally biased region" description="Polar residues" evidence="2">
    <location>
        <begin position="1639"/>
        <end position="1648"/>
    </location>
</feature>
<feature type="compositionally biased region" description="Basic and acidic residues" evidence="2">
    <location>
        <begin position="1693"/>
        <end position="1724"/>
    </location>
</feature>
<keyword evidence="1" id="KW-1015">Disulfide bond</keyword>
<feature type="region of interest" description="Disordered" evidence="2">
    <location>
        <begin position="1531"/>
        <end position="1581"/>
    </location>
</feature>
<feature type="transmembrane region" description="Helical" evidence="3">
    <location>
        <begin position="1228"/>
        <end position="1254"/>
    </location>
</feature>
<evidence type="ECO:0000313" key="5">
    <source>
        <dbReference type="EMBL" id="KAK3737299.1"/>
    </source>
</evidence>
<feature type="transmembrane region" description="Helical" evidence="3">
    <location>
        <begin position="305"/>
        <end position="323"/>
    </location>
</feature>
<evidence type="ECO:0000256" key="1">
    <source>
        <dbReference type="PROSITE-ProRule" id="PRU00206"/>
    </source>
</evidence>
<feature type="domain" description="TNFR-Cys" evidence="4">
    <location>
        <begin position="402"/>
        <end position="439"/>
    </location>
</feature>
<dbReference type="Pfam" id="PF00020">
    <property type="entry name" value="TNFR_c6"/>
    <property type="match status" value="1"/>
</dbReference>
<keyword evidence="3" id="KW-0472">Membrane</keyword>
<feature type="compositionally biased region" description="Polar residues" evidence="2">
    <location>
        <begin position="252"/>
        <end position="265"/>
    </location>
</feature>
<evidence type="ECO:0000259" key="4">
    <source>
        <dbReference type="PROSITE" id="PS50050"/>
    </source>
</evidence>
<dbReference type="Proteomes" id="UP001283361">
    <property type="component" value="Unassembled WGS sequence"/>
</dbReference>
<feature type="region of interest" description="Disordered" evidence="2">
    <location>
        <begin position="1688"/>
        <end position="1724"/>
    </location>
</feature>
<reference evidence="5" key="1">
    <citation type="journal article" date="2023" name="G3 (Bethesda)">
        <title>A reference genome for the long-term kleptoplast-retaining sea slug Elysia crispata morphotype clarki.</title>
        <authorList>
            <person name="Eastman K.E."/>
            <person name="Pendleton A.L."/>
            <person name="Shaikh M.A."/>
            <person name="Suttiyut T."/>
            <person name="Ogas R."/>
            <person name="Tomko P."/>
            <person name="Gavelis G."/>
            <person name="Widhalm J.R."/>
            <person name="Wisecaver J.H."/>
        </authorList>
    </citation>
    <scope>NUCLEOTIDE SEQUENCE</scope>
    <source>
        <strain evidence="5">ECLA1</strain>
    </source>
</reference>
<dbReference type="PROSITE" id="PS50050">
    <property type="entry name" value="TNFR_NGFR_2"/>
    <property type="match status" value="1"/>
</dbReference>
<accession>A0AAE0Y8Z8</accession>
<gene>
    <name evidence="5" type="ORF">RRG08_067365</name>
</gene>
<feature type="repeat" description="TNFR-Cys" evidence="1">
    <location>
        <begin position="402"/>
        <end position="439"/>
    </location>
</feature>
<dbReference type="EMBL" id="JAWDGP010006658">
    <property type="protein sequence ID" value="KAK3737299.1"/>
    <property type="molecule type" value="Genomic_DNA"/>
</dbReference>
<feature type="transmembrane region" description="Helical" evidence="3">
    <location>
        <begin position="1730"/>
        <end position="1748"/>
    </location>
</feature>
<name>A0AAE0Y8Z8_9GAST</name>
<keyword evidence="3" id="KW-0812">Transmembrane</keyword>
<feature type="region of interest" description="Disordered" evidence="2">
    <location>
        <begin position="2151"/>
        <end position="2176"/>
    </location>
</feature>
<dbReference type="PROSITE" id="PS01186">
    <property type="entry name" value="EGF_2"/>
    <property type="match status" value="1"/>
</dbReference>
<dbReference type="InterPro" id="IPR001368">
    <property type="entry name" value="TNFR/NGFR_Cys_rich_reg"/>
</dbReference>
<feature type="region of interest" description="Disordered" evidence="2">
    <location>
        <begin position="1619"/>
        <end position="1665"/>
    </location>
</feature>
<evidence type="ECO:0000313" key="6">
    <source>
        <dbReference type="Proteomes" id="UP001283361"/>
    </source>
</evidence>
<feature type="transmembrane region" description="Helical" evidence="3">
    <location>
        <begin position="1107"/>
        <end position="1132"/>
    </location>
</feature>
<feature type="compositionally biased region" description="Polar residues" evidence="2">
    <location>
        <begin position="228"/>
        <end position="245"/>
    </location>
</feature>
<organism evidence="5 6">
    <name type="scientific">Elysia crispata</name>
    <name type="common">lettuce slug</name>
    <dbReference type="NCBI Taxonomy" id="231223"/>
    <lineage>
        <taxon>Eukaryota</taxon>
        <taxon>Metazoa</taxon>
        <taxon>Spiralia</taxon>
        <taxon>Lophotrochozoa</taxon>
        <taxon>Mollusca</taxon>
        <taxon>Gastropoda</taxon>
        <taxon>Heterobranchia</taxon>
        <taxon>Euthyneura</taxon>
        <taxon>Panpulmonata</taxon>
        <taxon>Sacoglossa</taxon>
        <taxon>Placobranchoidea</taxon>
        <taxon>Plakobranchidae</taxon>
        <taxon>Elysia</taxon>
    </lineage>
</organism>
<dbReference type="SMART" id="SM00208">
    <property type="entry name" value="TNFR"/>
    <property type="match status" value="1"/>
</dbReference>
<feature type="disulfide bond" evidence="1">
    <location>
        <begin position="421"/>
        <end position="439"/>
    </location>
</feature>
<feature type="compositionally biased region" description="Polar residues" evidence="2">
    <location>
        <begin position="1191"/>
        <end position="1200"/>
    </location>
</feature>
<keyword evidence="3" id="KW-1133">Transmembrane helix</keyword>
<feature type="region of interest" description="Disordered" evidence="2">
    <location>
        <begin position="173"/>
        <end position="265"/>
    </location>
</feature>
<sequence>MIIADVATQPVPVYFRVSKNVSFGVSLVHQKSKVSSQTAPVSTPMVPYLVHTTVSASLWLSLEAARQISETVSALVFTRRAPSLLLYGRQISLKRFLHRGAQTLHKNIIIPALTGWSYRYVRSRSETGLVASGLSKFNFGHSQNVIFPCFSTRKFDDWNIFATSCRSVSLPASSTCEHEKRKSTRIRGHDNGGCAPRSTRLSLADHHVSVGTAPPKTSPKPRPLTWSLVESNHPSSRQNSTLNTHQGHHQQHTANSMSSSADLSPQSSVCAGADFLDQSHYVDDDSAPISSLSARPIRPRLPLRGLALLLFGTLVLVAVAVGVSKIRAKPTLHVVFPGKDIVRKVRMFSDFPDLSRLSRNHSSLSLVSRLQLLDTKRCRDQLQECKVSIVCDPTTRQGANCRCRTGYYFKDWKCHECSNHCPADHYLVSSCSADADAICRPCTVCGETQYEAAGCVTDRDTICVDVSFPVGILPMNRSHLPDDGFRISVTHSPNVFLERLVDMVALETPMYITNNQQGLLFVWPRTSGLEIAVQVSGVYLVPEYRDLHARDDTTLFNKLHEPTQSSKDYYKHVQDNFCRHPLPDYYYLELIQQTRASAARVVVCDSTDPRVPKCPPHYKDGTRFVQRFINTPCPMLPKAKVERLTDVDNSVVCSHETDLLHDLFDREWDTEVQEWLSSDSSCEVPKQECMKCINRAGCSIKIRNYTFNLEDNRCCGLHCFNQSDCKKSFAPGCPEEPQVACAQGELDIFSLYPEFHSMEREFACHLKYTPPQQLYSLSYSVMVPSIGLNISEKHFSVVPTSPQDHQQRLSRFDFIQAAHDTRFVVKEDVILQGDHAELSIYNNMFKPYRVRWVKTPEELQRRTRYTTDVSSQRTFVQFEKPFLYSSSTWKQQGCYKNMSQIYPNQTIYGDEMIPMLARKTKVTVSPTDTEAKEFKYQMYHQEKEPFVKFYVDAKESILQYLQGSSVQGILVPSSLYGRVTWHHDSSTWQLLFAGKQLNCPTVISLKIFTQLMTGCAGHFDILINCPEDFTVTFNLTTDVSDLPDVFVLQANDSRTSHNLVLSSLYSPLQVDELPGRSSVELSRKLGEGVAHQRGQGSERKTNFILHVWLPLLAVVVTAVILLLFIYGCYSYINSNIRQLDYKASMGNGNAVSASLVPANSSATSNPSNTIGGVEPPVIVVALNNQGEKANHMTTTTTIASSKDKVDSSRSGKNKPGEKNDSFQSPKMIIVVFILLYIIYSLVFSFSATFGMLYLTQAQVWSNVSNPENLAQELHVEVDRSLSEIRAFENGERKRIFESFLERRRACVRHLELENTRLLSDYDSTMRKQLHTIFMQNGTLHQYTAEIQRQNVSAYVSQIKQFVDDCNKTVNSIVDLFQANYLRFLRDTVLNNWLEVPRHIFLQQEGETKLFVDSISTQQIKQFASWLDIDKVKELLNVQDNVFGRLNSLPEPQVTTLDMMFPSAHPGAPPLPTFNSEYQTFSYIPLEPPSLPSSSSAELHILRANISSLMENMPRVTSFSALGGHRSLVARHKRGVTGSGSDVARGGKTGRDGYNSFGLSGSLKANPDSSEFSDEVKLPQSSFDKDGLESKIASSLGLEEAENGDFDYDYDYEDEADILQNSDESNYGSEERRGQDNSDTDQSTGQKQHPNLYMHPSQPSGHDMDVLPVHNLRRKTELVSVQTVPMHTHSNLITDEHKPAARYDTLDDPSKAGDKTKGSDQEESKSGSESWLYGLIAMFLTLDVVLWAYRLSWLSRQLHAARHGYADRIPTDDACKQVIEIQTAYHLPAFDSSGAANPLDDSSSGYYVDGKDHSFYASDLNTGVTSSGGRESSENMTFLQALPRSRDDSILQKIWQQKMSKAETEKLEKLGKGYTASQSRFSRHWLAFCAGLQRLFLSQLIWQVTVTFLAIILLCLLVHCASFWLTEEHFRVLVGAQSAVSDVQFQLHASDHHLRTLAHTLSQQLQRLQKLCDAEVDSLTSVFFDTVNMQTSMFTSLLQELCREAKGQNCDSLSAHLSTGGRIVGCSFLPLQAQTYHDLSLTQLEAVLAREVTPLLERSRRLLALSACVVAFLLCSRLVCQAAASTARHYLLLRGYLPRVRVYQAEETHNAMLMSGRSGAGASTLQRSQSWVDSCESGVYVCEADDGGMNNSGGAGATVPAPSAAPKDELVVVQPTR</sequence>
<protein>
    <recommendedName>
        <fullName evidence="4">TNFR-Cys domain-containing protein</fullName>
    </recommendedName>
</protein>
<feature type="region of interest" description="Disordered" evidence="2">
    <location>
        <begin position="1191"/>
        <end position="1219"/>
    </location>
</feature>
<comment type="caution">
    <text evidence="5">The sequence shown here is derived from an EMBL/GenBank/DDBJ whole genome shotgun (WGS) entry which is preliminary data.</text>
</comment>
<comment type="caution">
    <text evidence="1">Lacks conserved residue(s) required for the propagation of feature annotation.</text>
</comment>
<feature type="compositionally biased region" description="Basic and acidic residues" evidence="2">
    <location>
        <begin position="1201"/>
        <end position="1219"/>
    </location>
</feature>
<dbReference type="InterPro" id="IPR000742">
    <property type="entry name" value="EGF"/>
</dbReference>
<proteinExistence type="predicted"/>